<dbReference type="AlphaFoldDB" id="A0A068URK4"/>
<organism evidence="2 3">
    <name type="scientific">Coffea canephora</name>
    <name type="common">Robusta coffee</name>
    <dbReference type="NCBI Taxonomy" id="49390"/>
    <lineage>
        <taxon>Eukaryota</taxon>
        <taxon>Viridiplantae</taxon>
        <taxon>Streptophyta</taxon>
        <taxon>Embryophyta</taxon>
        <taxon>Tracheophyta</taxon>
        <taxon>Spermatophyta</taxon>
        <taxon>Magnoliopsida</taxon>
        <taxon>eudicotyledons</taxon>
        <taxon>Gunneridae</taxon>
        <taxon>Pentapetalae</taxon>
        <taxon>asterids</taxon>
        <taxon>lamiids</taxon>
        <taxon>Gentianales</taxon>
        <taxon>Rubiaceae</taxon>
        <taxon>Ixoroideae</taxon>
        <taxon>Gardenieae complex</taxon>
        <taxon>Bertiereae - Coffeeae clade</taxon>
        <taxon>Coffeeae</taxon>
        <taxon>Coffea</taxon>
    </lineage>
</organism>
<evidence type="ECO:0000313" key="2">
    <source>
        <dbReference type="EMBL" id="CDP10208.1"/>
    </source>
</evidence>
<name>A0A068URK4_COFCA</name>
<keyword evidence="3" id="KW-1185">Reference proteome</keyword>
<reference evidence="3" key="1">
    <citation type="journal article" date="2014" name="Science">
        <title>The coffee genome provides insight into the convergent evolution of caffeine biosynthesis.</title>
        <authorList>
            <person name="Denoeud F."/>
            <person name="Carretero-Paulet L."/>
            <person name="Dereeper A."/>
            <person name="Droc G."/>
            <person name="Guyot R."/>
            <person name="Pietrella M."/>
            <person name="Zheng C."/>
            <person name="Alberti A."/>
            <person name="Anthony F."/>
            <person name="Aprea G."/>
            <person name="Aury J.M."/>
            <person name="Bento P."/>
            <person name="Bernard M."/>
            <person name="Bocs S."/>
            <person name="Campa C."/>
            <person name="Cenci A."/>
            <person name="Combes M.C."/>
            <person name="Crouzillat D."/>
            <person name="Da Silva C."/>
            <person name="Daddiego L."/>
            <person name="De Bellis F."/>
            <person name="Dussert S."/>
            <person name="Garsmeur O."/>
            <person name="Gayraud T."/>
            <person name="Guignon V."/>
            <person name="Jahn K."/>
            <person name="Jamilloux V."/>
            <person name="Joet T."/>
            <person name="Labadie K."/>
            <person name="Lan T."/>
            <person name="Leclercq J."/>
            <person name="Lepelley M."/>
            <person name="Leroy T."/>
            <person name="Li L.T."/>
            <person name="Librado P."/>
            <person name="Lopez L."/>
            <person name="Munoz A."/>
            <person name="Noel B."/>
            <person name="Pallavicini A."/>
            <person name="Perrotta G."/>
            <person name="Poncet V."/>
            <person name="Pot D."/>
            <person name="Priyono X."/>
            <person name="Rigoreau M."/>
            <person name="Rouard M."/>
            <person name="Rozas J."/>
            <person name="Tranchant-Dubreuil C."/>
            <person name="VanBuren R."/>
            <person name="Zhang Q."/>
            <person name="Andrade A.C."/>
            <person name="Argout X."/>
            <person name="Bertrand B."/>
            <person name="de Kochko A."/>
            <person name="Graziosi G."/>
            <person name="Henry R.J."/>
            <person name="Jayarama X."/>
            <person name="Ming R."/>
            <person name="Nagai C."/>
            <person name="Rounsley S."/>
            <person name="Sankoff D."/>
            <person name="Giuliano G."/>
            <person name="Albert V.A."/>
            <person name="Wincker P."/>
            <person name="Lashermes P."/>
        </authorList>
    </citation>
    <scope>NUCLEOTIDE SEQUENCE [LARGE SCALE GENOMIC DNA]</scope>
    <source>
        <strain evidence="3">cv. DH200-94</strain>
    </source>
</reference>
<keyword evidence="1" id="KW-1133">Transmembrane helix</keyword>
<dbReference type="InParanoid" id="A0A068URK4"/>
<dbReference type="Proteomes" id="UP000295252">
    <property type="component" value="Chromosome VIII"/>
</dbReference>
<evidence type="ECO:0000256" key="1">
    <source>
        <dbReference type="SAM" id="Phobius"/>
    </source>
</evidence>
<keyword evidence="1" id="KW-0472">Membrane</keyword>
<dbReference type="EMBL" id="HG739127">
    <property type="protein sequence ID" value="CDP10208.1"/>
    <property type="molecule type" value="Genomic_DNA"/>
</dbReference>
<sequence length="68" mass="8168">MEGFEARSEPLGKYQCYYFFLFFFRQLVLLLLKTAIIMPNRRNHSQFLDCLKLEFFGSLSKTSDLFRT</sequence>
<feature type="transmembrane region" description="Helical" evidence="1">
    <location>
        <begin position="17"/>
        <end position="38"/>
    </location>
</feature>
<proteinExistence type="predicted"/>
<dbReference type="Gramene" id="CDP10208">
    <property type="protein sequence ID" value="CDP10208"/>
    <property type="gene ID" value="GSCOC_T00030860001"/>
</dbReference>
<evidence type="ECO:0000313" key="3">
    <source>
        <dbReference type="Proteomes" id="UP000295252"/>
    </source>
</evidence>
<accession>A0A068URK4</accession>
<gene>
    <name evidence="2" type="ORF">GSCOC_T00030860001</name>
</gene>
<protein>
    <submittedName>
        <fullName evidence="2">Uncharacterized protein</fullName>
    </submittedName>
</protein>
<keyword evidence="1" id="KW-0812">Transmembrane</keyword>